<keyword evidence="5" id="KW-1185">Reference proteome</keyword>
<dbReference type="Pfam" id="PF13365">
    <property type="entry name" value="Trypsin_2"/>
    <property type="match status" value="1"/>
</dbReference>
<organism evidence="4 5">
    <name type="scientific">Actinomadura viridis</name>
    <dbReference type="NCBI Taxonomy" id="58110"/>
    <lineage>
        <taxon>Bacteria</taxon>
        <taxon>Bacillati</taxon>
        <taxon>Actinomycetota</taxon>
        <taxon>Actinomycetes</taxon>
        <taxon>Streptosporangiales</taxon>
        <taxon>Thermomonosporaceae</taxon>
        <taxon>Actinomadura</taxon>
    </lineage>
</organism>
<dbReference type="PANTHER" id="PTHR15462">
    <property type="entry name" value="SERINE PROTEASE"/>
    <property type="match status" value="1"/>
</dbReference>
<gene>
    <name evidence="4" type="ORF">IW256_001525</name>
</gene>
<evidence type="ECO:0000313" key="4">
    <source>
        <dbReference type="EMBL" id="MBG6087412.1"/>
    </source>
</evidence>
<evidence type="ECO:0000256" key="1">
    <source>
        <dbReference type="ARBA" id="ARBA00022729"/>
    </source>
</evidence>
<dbReference type="InterPro" id="IPR043504">
    <property type="entry name" value="Peptidase_S1_PA_chymotrypsin"/>
</dbReference>
<evidence type="ECO:0000256" key="3">
    <source>
        <dbReference type="SAM" id="SignalP"/>
    </source>
</evidence>
<comment type="caution">
    <text evidence="4">The sequence shown here is derived from an EMBL/GenBank/DDBJ whole genome shotgun (WGS) entry which is preliminary data.</text>
</comment>
<evidence type="ECO:0000313" key="5">
    <source>
        <dbReference type="Proteomes" id="UP000614047"/>
    </source>
</evidence>
<keyword evidence="1 3" id="KW-0732">Signal</keyword>
<accession>A0A931DDY9</accession>
<dbReference type="SUPFAM" id="SSF50494">
    <property type="entry name" value="Trypsin-like serine proteases"/>
    <property type="match status" value="1"/>
</dbReference>
<dbReference type="EMBL" id="JADOUA010000001">
    <property type="protein sequence ID" value="MBG6087412.1"/>
    <property type="molecule type" value="Genomic_DNA"/>
</dbReference>
<dbReference type="InterPro" id="IPR009003">
    <property type="entry name" value="Peptidase_S1_PA"/>
</dbReference>
<feature type="region of interest" description="Disordered" evidence="2">
    <location>
        <begin position="28"/>
        <end position="114"/>
    </location>
</feature>
<protein>
    <submittedName>
        <fullName evidence="4">V8-like Glu-specific endopeptidase</fullName>
    </submittedName>
</protein>
<feature type="chain" id="PRO_5037992148" evidence="3">
    <location>
        <begin position="29"/>
        <end position="352"/>
    </location>
</feature>
<reference evidence="4" key="1">
    <citation type="submission" date="2020-11" db="EMBL/GenBank/DDBJ databases">
        <title>Sequencing the genomes of 1000 actinobacteria strains.</title>
        <authorList>
            <person name="Klenk H.-P."/>
        </authorList>
    </citation>
    <scope>NUCLEOTIDE SEQUENCE</scope>
    <source>
        <strain evidence="4">DSM 43175</strain>
    </source>
</reference>
<dbReference type="AlphaFoldDB" id="A0A931DDY9"/>
<evidence type="ECO:0000256" key="2">
    <source>
        <dbReference type="SAM" id="MobiDB-lite"/>
    </source>
</evidence>
<proteinExistence type="predicted"/>
<sequence>MHRIPGKIASVVMATATVTAGLAAPARAAAPAPPAPPAPDTTTAATARTSDGARVDSAAAAKKVGSYWTAERMRRARPVPAPEDRVAAPAPATAPAPAPAGRPSGRPGSHAPARAVDPAAIRAGARALAGGDRTLEAKINDSAAVGKVFFRKPSGGDWACSAAALNSSSRQLVVTAGHCVHEGDGGGWMLNWTFVPRYRNGARPFGTFAAKQFRAFNAWINNGDLRRDVGMVTTWPQDGKKLVNVVGGNGLQWNWPRTTAMTVFGYPGNRDNGQIQWVCQGTTSPVIDGRIQLRCDFGGGSSGGPWLRQYNDSNGLGYVNGTMSTISSGGWNRSPYFDNAVKAMFDAQGGVT</sequence>
<dbReference type="InterPro" id="IPR050966">
    <property type="entry name" value="Glutamyl_endopeptidase"/>
</dbReference>
<dbReference type="RefSeq" id="WP_231403695.1">
    <property type="nucleotide sequence ID" value="NZ_BAABES010000006.1"/>
</dbReference>
<dbReference type="Gene3D" id="2.40.10.10">
    <property type="entry name" value="Trypsin-like serine proteases"/>
    <property type="match status" value="2"/>
</dbReference>
<feature type="signal peptide" evidence="3">
    <location>
        <begin position="1"/>
        <end position="28"/>
    </location>
</feature>
<name>A0A931DDY9_9ACTN</name>
<dbReference type="Proteomes" id="UP000614047">
    <property type="component" value="Unassembled WGS sequence"/>
</dbReference>